<dbReference type="Proteomes" id="UP001408789">
    <property type="component" value="Unassembled WGS sequence"/>
</dbReference>
<feature type="region of interest" description="Disordered" evidence="1">
    <location>
        <begin position="1"/>
        <end position="20"/>
    </location>
</feature>
<dbReference type="AlphaFoldDB" id="A0AAP0CWV2"/>
<accession>A0AAP0CWV2</accession>
<comment type="caution">
    <text evidence="2">The sequence shown here is derived from an EMBL/GenBank/DDBJ whole genome shotgun (WGS) entry which is preliminary data.</text>
</comment>
<name>A0AAP0CWV2_9ASTR</name>
<protein>
    <submittedName>
        <fullName evidence="2">Uncharacterized protein</fullName>
    </submittedName>
</protein>
<reference evidence="2 3" key="1">
    <citation type="submission" date="2024-04" db="EMBL/GenBank/DDBJ databases">
        <title>The reference genome of an endangered Asteraceae, Deinandra increscens subsp. villosa, native to the Central Coast of California.</title>
        <authorList>
            <person name="Guilliams M."/>
            <person name="Hasenstab-Lehman K."/>
            <person name="Meyer R."/>
            <person name="Mcevoy S."/>
        </authorList>
    </citation>
    <scope>NUCLEOTIDE SEQUENCE [LARGE SCALE GENOMIC DNA]</scope>
    <source>
        <tissue evidence="2">Leaf</tissue>
    </source>
</reference>
<evidence type="ECO:0000256" key="1">
    <source>
        <dbReference type="SAM" id="MobiDB-lite"/>
    </source>
</evidence>
<feature type="region of interest" description="Disordered" evidence="1">
    <location>
        <begin position="290"/>
        <end position="318"/>
    </location>
</feature>
<evidence type="ECO:0000313" key="2">
    <source>
        <dbReference type="EMBL" id="KAK9062103.1"/>
    </source>
</evidence>
<gene>
    <name evidence="2" type="ORF">SSX86_019288</name>
</gene>
<keyword evidence="3" id="KW-1185">Reference proteome</keyword>
<dbReference type="EMBL" id="JBCNJP010000019">
    <property type="protein sequence ID" value="KAK9062103.1"/>
    <property type="molecule type" value="Genomic_DNA"/>
</dbReference>
<proteinExistence type="predicted"/>
<organism evidence="2 3">
    <name type="scientific">Deinandra increscens subsp. villosa</name>
    <dbReference type="NCBI Taxonomy" id="3103831"/>
    <lineage>
        <taxon>Eukaryota</taxon>
        <taxon>Viridiplantae</taxon>
        <taxon>Streptophyta</taxon>
        <taxon>Embryophyta</taxon>
        <taxon>Tracheophyta</taxon>
        <taxon>Spermatophyta</taxon>
        <taxon>Magnoliopsida</taxon>
        <taxon>eudicotyledons</taxon>
        <taxon>Gunneridae</taxon>
        <taxon>Pentapetalae</taxon>
        <taxon>asterids</taxon>
        <taxon>campanulids</taxon>
        <taxon>Asterales</taxon>
        <taxon>Asteraceae</taxon>
        <taxon>Asteroideae</taxon>
        <taxon>Heliantheae alliance</taxon>
        <taxon>Madieae</taxon>
        <taxon>Madiinae</taxon>
        <taxon>Deinandra</taxon>
    </lineage>
</organism>
<evidence type="ECO:0000313" key="3">
    <source>
        <dbReference type="Proteomes" id="UP001408789"/>
    </source>
</evidence>
<sequence length="337" mass="38271">MGKRRRSGNGNDGDVSDSTDDVVWCPLSEAGNQGSTLRPISNPWDVTRDLFKALEDYKTDSKAVLCDLRTIMEYDSEFLKPWILKMREKWEITTPQTADDATKLVCLFAPAENYDDYTEDEVFCFEQAGMYPEEKVEGKDPMPGVVLQEQQHESVTSKTDHQGLLEYDTPSEGYEKSSHRFLAHEGAGLESAKPAIKALRCDQSATLGSDVARDLFKALEDYKTDSKAVLCDLRTIMEYDSEFLKPCLFAPAENYDDYTEDEVFCFEQAGMYPEEKVEGKHPMPGVVLQEQQHESVTSKTDHQGPLEYDTPSKGYEKSSHRFLAHEGALVQNRRWRP</sequence>